<reference evidence="1" key="1">
    <citation type="submission" date="2021-05" db="EMBL/GenBank/DDBJ databases">
        <authorList>
            <person name="Scholz U."/>
            <person name="Mascher M."/>
            <person name="Fiebig A."/>
        </authorList>
    </citation>
    <scope>NUCLEOTIDE SEQUENCE [LARGE SCALE GENOMIC DNA]</scope>
</reference>
<reference evidence="1" key="2">
    <citation type="submission" date="2025-09" db="UniProtKB">
        <authorList>
            <consortium name="EnsemblPlants"/>
        </authorList>
    </citation>
    <scope>IDENTIFICATION</scope>
</reference>
<keyword evidence="2" id="KW-1185">Reference proteome</keyword>
<dbReference type="Proteomes" id="UP001732700">
    <property type="component" value="Chromosome 1A"/>
</dbReference>
<dbReference type="EnsemblPlants" id="AVESA.00010b.r2.1AG0070190.1">
    <property type="protein sequence ID" value="AVESA.00010b.r2.1AG0070190.1.CDS.1"/>
    <property type="gene ID" value="AVESA.00010b.r2.1AG0070190"/>
</dbReference>
<sequence length="188" mass="20099">MSPRDLYARLLSTKQRVDARHAALQLNDPHAHAVYHGANPGGYRPPCPPAGPPMGGGGHQPPSSAPPYGPPATTDRCGRPNVDCQLCGIHGHYASRCHRRFKKDFLGIGNDGRGNEKQVAIAEQSSTGYPGGGGYTSSYPIDPAWYFDTGATEHVTNEAGRLQAQETYRGRDKVRIPDGSGMPTTHVG</sequence>
<name>A0ACD5TJM9_AVESA</name>
<organism evidence="1 2">
    <name type="scientific">Avena sativa</name>
    <name type="common">Oat</name>
    <dbReference type="NCBI Taxonomy" id="4498"/>
    <lineage>
        <taxon>Eukaryota</taxon>
        <taxon>Viridiplantae</taxon>
        <taxon>Streptophyta</taxon>
        <taxon>Embryophyta</taxon>
        <taxon>Tracheophyta</taxon>
        <taxon>Spermatophyta</taxon>
        <taxon>Magnoliopsida</taxon>
        <taxon>Liliopsida</taxon>
        <taxon>Poales</taxon>
        <taxon>Poaceae</taxon>
        <taxon>BOP clade</taxon>
        <taxon>Pooideae</taxon>
        <taxon>Poodae</taxon>
        <taxon>Poeae</taxon>
        <taxon>Poeae Chloroplast Group 1 (Aveneae type)</taxon>
        <taxon>Aveninae</taxon>
        <taxon>Avena</taxon>
    </lineage>
</organism>
<evidence type="ECO:0000313" key="1">
    <source>
        <dbReference type="EnsemblPlants" id="AVESA.00010b.r2.1AG0070190.1.CDS.1"/>
    </source>
</evidence>
<evidence type="ECO:0000313" key="2">
    <source>
        <dbReference type="Proteomes" id="UP001732700"/>
    </source>
</evidence>
<accession>A0ACD5TJM9</accession>
<protein>
    <submittedName>
        <fullName evidence="1">Uncharacterized protein</fullName>
    </submittedName>
</protein>
<proteinExistence type="predicted"/>